<dbReference type="InterPro" id="IPR005663">
    <property type="entry name" value="MrpA/MnhA1/PhaAB"/>
</dbReference>
<evidence type="ECO:0000256" key="10">
    <source>
        <dbReference type="ARBA" id="ARBA00023065"/>
    </source>
</evidence>
<evidence type="ECO:0000259" key="17">
    <source>
        <dbReference type="Pfam" id="PF13244"/>
    </source>
</evidence>
<keyword evidence="3" id="KW-0813">Transport</keyword>
<comment type="caution">
    <text evidence="19">The sequence shown here is derived from an EMBL/GenBank/DDBJ whole genome shotgun (WGS) entry which is preliminary data.</text>
</comment>
<reference evidence="20" key="1">
    <citation type="journal article" date="2019" name="Int. J. Syst. Evol. Microbiol.">
        <title>The Global Catalogue of Microorganisms (GCM) 10K type strain sequencing project: providing services to taxonomists for standard genome sequencing and annotation.</title>
        <authorList>
            <consortium name="The Broad Institute Genomics Platform"/>
            <consortium name="The Broad Institute Genome Sequencing Center for Infectious Disease"/>
            <person name="Wu L."/>
            <person name="Ma J."/>
        </authorList>
    </citation>
    <scope>NUCLEOTIDE SEQUENCE [LARGE SCALE GENOMIC DNA]</scope>
    <source>
        <strain evidence="20">CGMCC 1.12376</strain>
    </source>
</reference>
<dbReference type="InterPro" id="IPR046806">
    <property type="entry name" value="MrpA_C/MbhE"/>
</dbReference>
<dbReference type="Pfam" id="PF20501">
    <property type="entry name" value="MbhE"/>
    <property type="match status" value="1"/>
</dbReference>
<dbReference type="PANTHER" id="PTHR43373:SF1">
    <property type="entry name" value="NA(+)_H(+) ANTIPORTER SUBUNIT A"/>
    <property type="match status" value="1"/>
</dbReference>
<feature type="transmembrane region" description="Helical" evidence="14">
    <location>
        <begin position="626"/>
        <end position="649"/>
    </location>
</feature>
<organism evidence="19 20">
    <name type="scientific">Oceanobacillus luteolus</name>
    <dbReference type="NCBI Taxonomy" id="1274358"/>
    <lineage>
        <taxon>Bacteria</taxon>
        <taxon>Bacillati</taxon>
        <taxon>Bacillota</taxon>
        <taxon>Bacilli</taxon>
        <taxon>Bacillales</taxon>
        <taxon>Bacillaceae</taxon>
        <taxon>Oceanobacillus</taxon>
    </lineage>
</organism>
<feature type="transmembrane region" description="Helical" evidence="14">
    <location>
        <begin position="374"/>
        <end position="396"/>
    </location>
</feature>
<feature type="transmembrane region" description="Helical" evidence="14">
    <location>
        <begin position="6"/>
        <end position="22"/>
    </location>
</feature>
<dbReference type="PANTHER" id="PTHR43373">
    <property type="entry name" value="NA(+)/H(+) ANTIPORTER SUBUNIT"/>
    <property type="match status" value="1"/>
</dbReference>
<evidence type="ECO:0000256" key="6">
    <source>
        <dbReference type="ARBA" id="ARBA00022692"/>
    </source>
</evidence>
<feature type="transmembrane region" description="Helical" evidence="14">
    <location>
        <begin position="29"/>
        <end position="49"/>
    </location>
</feature>
<dbReference type="NCBIfam" id="NF009285">
    <property type="entry name" value="PRK12645.1"/>
    <property type="match status" value="1"/>
</dbReference>
<keyword evidence="4" id="KW-0050">Antiport</keyword>
<evidence type="ECO:0000256" key="2">
    <source>
        <dbReference type="ARBA" id="ARBA00008483"/>
    </source>
</evidence>
<keyword evidence="8 14" id="KW-1133">Transmembrane helix</keyword>
<feature type="transmembrane region" description="Helical" evidence="14">
    <location>
        <begin position="679"/>
        <end position="700"/>
    </location>
</feature>
<feature type="transmembrane region" description="Helical" evidence="14">
    <location>
        <begin position="473"/>
        <end position="493"/>
    </location>
</feature>
<name>A0ABW4HLK2_9BACI</name>
<feature type="transmembrane region" description="Helical" evidence="14">
    <location>
        <begin position="133"/>
        <end position="153"/>
    </location>
</feature>
<keyword evidence="20" id="KW-1185">Reference proteome</keyword>
<feature type="transmembrane region" description="Helical" evidence="14">
    <location>
        <begin position="712"/>
        <end position="734"/>
    </location>
</feature>
<feature type="transmembrane region" description="Helical" evidence="14">
    <location>
        <begin position="198"/>
        <end position="221"/>
    </location>
</feature>
<feature type="transmembrane region" description="Helical" evidence="14">
    <location>
        <begin position="555"/>
        <end position="574"/>
    </location>
</feature>
<keyword evidence="9" id="KW-0915">Sodium</keyword>
<feature type="transmembrane region" description="Helical" evidence="14">
    <location>
        <begin position="242"/>
        <end position="259"/>
    </location>
</feature>
<feature type="transmembrane region" description="Helical" evidence="14">
    <location>
        <begin position="531"/>
        <end position="549"/>
    </location>
</feature>
<dbReference type="Pfam" id="PF00361">
    <property type="entry name" value="Proton_antipo_M"/>
    <property type="match status" value="1"/>
</dbReference>
<dbReference type="InterPro" id="IPR001516">
    <property type="entry name" value="Proton_antipo_N"/>
</dbReference>
<gene>
    <name evidence="19" type="ORF">ACFSBH_01135</name>
</gene>
<keyword evidence="12" id="KW-0739">Sodium transport</keyword>
<evidence type="ECO:0000256" key="13">
    <source>
        <dbReference type="RuleBase" id="RU000320"/>
    </source>
</evidence>
<evidence type="ECO:0000313" key="19">
    <source>
        <dbReference type="EMBL" id="MFD1606273.1"/>
    </source>
</evidence>
<feature type="transmembrane region" description="Helical" evidence="14">
    <location>
        <begin position="656"/>
        <end position="673"/>
    </location>
</feature>
<evidence type="ECO:0000256" key="3">
    <source>
        <dbReference type="ARBA" id="ARBA00022448"/>
    </source>
</evidence>
<feature type="transmembrane region" description="Helical" evidence="14">
    <location>
        <begin position="81"/>
        <end position="102"/>
    </location>
</feature>
<feature type="transmembrane region" description="Helical" evidence="14">
    <location>
        <begin position="772"/>
        <end position="790"/>
    </location>
</feature>
<evidence type="ECO:0000256" key="7">
    <source>
        <dbReference type="ARBA" id="ARBA00022781"/>
    </source>
</evidence>
<comment type="subcellular location">
    <subcellularLocation>
        <location evidence="1">Cell membrane</location>
        <topology evidence="1">Multi-pass membrane protein</topology>
    </subcellularLocation>
    <subcellularLocation>
        <location evidence="13">Membrane</location>
        <topology evidence="13">Multi-pass membrane protein</topology>
    </subcellularLocation>
</comment>
<dbReference type="Pfam" id="PF13244">
    <property type="entry name" value="MbhD"/>
    <property type="match status" value="1"/>
</dbReference>
<protein>
    <submittedName>
        <fullName evidence="19">Na+/H+ antiporter subunit A</fullName>
    </submittedName>
</protein>
<feature type="domain" description="NADH:quinone oxidoreductase/Mrp antiporter transmembrane" evidence="15">
    <location>
        <begin position="128"/>
        <end position="419"/>
    </location>
</feature>
<evidence type="ECO:0000256" key="11">
    <source>
        <dbReference type="ARBA" id="ARBA00023136"/>
    </source>
</evidence>
<evidence type="ECO:0000259" key="16">
    <source>
        <dbReference type="Pfam" id="PF00662"/>
    </source>
</evidence>
<dbReference type="RefSeq" id="WP_379595636.1">
    <property type="nucleotide sequence ID" value="NZ_JBHUDE010000005.1"/>
</dbReference>
<feature type="domain" description="MrpA C-terminal/MbhD" evidence="17">
    <location>
        <begin position="639"/>
        <end position="702"/>
    </location>
</feature>
<keyword evidence="10" id="KW-0406">Ion transport</keyword>
<evidence type="ECO:0000259" key="18">
    <source>
        <dbReference type="Pfam" id="PF20501"/>
    </source>
</evidence>
<feature type="domain" description="NADH-Ubiquinone oxidoreductase (complex I) chain 5 N-terminal" evidence="16">
    <location>
        <begin position="64"/>
        <end position="112"/>
    </location>
</feature>
<evidence type="ECO:0000256" key="14">
    <source>
        <dbReference type="SAM" id="Phobius"/>
    </source>
</evidence>
<keyword evidence="11 14" id="KW-0472">Membrane</keyword>
<feature type="transmembrane region" description="Helical" evidence="14">
    <location>
        <begin position="271"/>
        <end position="289"/>
    </location>
</feature>
<feature type="domain" description="MrpA C-terminal/MbhE" evidence="18">
    <location>
        <begin position="715"/>
        <end position="791"/>
    </location>
</feature>
<dbReference type="InterPro" id="IPR050616">
    <property type="entry name" value="CPA3_Na-H_Antiporter_A"/>
</dbReference>
<evidence type="ECO:0000256" key="9">
    <source>
        <dbReference type="ARBA" id="ARBA00023053"/>
    </source>
</evidence>
<evidence type="ECO:0000256" key="4">
    <source>
        <dbReference type="ARBA" id="ARBA00022449"/>
    </source>
</evidence>
<dbReference type="InterPro" id="IPR001750">
    <property type="entry name" value="ND/Mrp_TM"/>
</dbReference>
<comment type="similarity">
    <text evidence="2">Belongs to the CPA3 antiporters (TC 2.A.63) subunit A family.</text>
</comment>
<feature type="transmembrane region" description="Helical" evidence="14">
    <location>
        <begin position="165"/>
        <end position="186"/>
    </location>
</feature>
<sequence length="804" mass="89812">MGTLNFIVLIPFLTALLIPLFYKKGSRLHIGLLPILVAVSLFIYLLTYIPDIANGKTFLHTISWIPSYGINFTTYLDGLSLIFALLITGIGTLVILYSIYYLSENEQLGHFYTYLMMFMGAMLGVVLSDNLMVLYVFWELTSISSFLLIAFWYQRKRSREGAQKSMLITMSGGFGMLVGFLMLYAITGTMNVREIIEIIPDLTGHVLFVPAMLLLLFGAFTKSAQFPFHIWLPDAMEAPTPVSAYLHSATMVKAGIYLVARFTPVFGGEGVWFWIVTGVGIFTLFWGSFQAVRQTDLKALLAYSTVSQLGMIMSMFGMGSVALNFGYSTESVFYTQATFAALFHLINHSTFKGALFMAVGIVDHEVGTRDIRRLGGLATFMPITFTISLIGSFSMAGLPPFNGFLSKEMFFQAAIDITTLGVFHVDTLGNLIPIVAWIASIFTFVYSMIIVFQTFLGPYKEERLERSANESPIGMLISPLILAGLVLIIFFFPNVLGNYIIRPAMASVFPSLATQVDLGVEILRWHGFNSLALWMTIGVVLIGIILYKFPKIWRWIYVLFPGEWSFNSLYNFAIEQGEKSSRRFTNSYMTGDLRNYLMYIFSFFILLIAGAFVLTGSYNFTISDNAMISTFEWIIVMSLMIAAISILFAKSRLTAILLNSVLGYGVALLFVIFRAPDLALTQTVVETVTTVLFLVAYYFLPEWQKEQGTRKANLTKLVVSIAVGATFTVVALAAQNNRLFERISTYFEDSYELAGGRNIVNTILSDFRGFDTMLEVVVLLIAGLGVYSIIKLKAGKRGKKIENQ</sequence>
<keyword evidence="6 13" id="KW-0812">Transmembrane</keyword>
<evidence type="ECO:0000256" key="8">
    <source>
        <dbReference type="ARBA" id="ARBA00022989"/>
    </source>
</evidence>
<dbReference type="Pfam" id="PF00662">
    <property type="entry name" value="Proton_antipo_N"/>
    <property type="match status" value="1"/>
</dbReference>
<proteinExistence type="inferred from homology"/>
<dbReference type="Proteomes" id="UP001597221">
    <property type="component" value="Unassembled WGS sequence"/>
</dbReference>
<feature type="transmembrane region" description="Helical" evidence="14">
    <location>
        <begin position="339"/>
        <end position="362"/>
    </location>
</feature>
<evidence type="ECO:0000256" key="1">
    <source>
        <dbReference type="ARBA" id="ARBA00004651"/>
    </source>
</evidence>
<accession>A0ABW4HLK2</accession>
<dbReference type="NCBIfam" id="TIGR00940">
    <property type="entry name" value="2a6301s01"/>
    <property type="match status" value="1"/>
</dbReference>
<evidence type="ECO:0000256" key="12">
    <source>
        <dbReference type="ARBA" id="ARBA00023201"/>
    </source>
</evidence>
<keyword evidence="5" id="KW-1003">Cell membrane</keyword>
<evidence type="ECO:0000256" key="5">
    <source>
        <dbReference type="ARBA" id="ARBA00022475"/>
    </source>
</evidence>
<keyword evidence="7" id="KW-0375">Hydrogen ion transport</keyword>
<dbReference type="InterPro" id="IPR025383">
    <property type="entry name" value="MrpA_C/MbhD"/>
</dbReference>
<evidence type="ECO:0000259" key="15">
    <source>
        <dbReference type="Pfam" id="PF00361"/>
    </source>
</evidence>
<dbReference type="EMBL" id="JBHUDE010000005">
    <property type="protein sequence ID" value="MFD1606273.1"/>
    <property type="molecule type" value="Genomic_DNA"/>
</dbReference>
<feature type="transmembrane region" description="Helical" evidence="14">
    <location>
        <begin position="431"/>
        <end position="452"/>
    </location>
</feature>
<dbReference type="PRINTS" id="PR01434">
    <property type="entry name" value="NADHDHGNASE5"/>
</dbReference>
<evidence type="ECO:0000313" key="20">
    <source>
        <dbReference type="Proteomes" id="UP001597221"/>
    </source>
</evidence>
<feature type="transmembrane region" description="Helical" evidence="14">
    <location>
        <begin position="595"/>
        <end position="614"/>
    </location>
</feature>
<feature type="transmembrane region" description="Helical" evidence="14">
    <location>
        <begin position="109"/>
        <end position="127"/>
    </location>
</feature>
<feature type="transmembrane region" description="Helical" evidence="14">
    <location>
        <begin position="301"/>
        <end position="327"/>
    </location>
</feature>